<proteinExistence type="predicted"/>
<evidence type="ECO:0000256" key="1">
    <source>
        <dbReference type="SAM" id="MobiDB-lite"/>
    </source>
</evidence>
<feature type="region of interest" description="Disordered" evidence="1">
    <location>
        <begin position="1"/>
        <end position="68"/>
    </location>
</feature>
<evidence type="ECO:0000313" key="2">
    <source>
        <dbReference type="EMBL" id="ABP70029.1"/>
    </source>
</evidence>
<protein>
    <submittedName>
        <fullName evidence="2">Uncharacterized protein</fullName>
    </submittedName>
</protein>
<name>A4WRL5_CERS5</name>
<dbReference type="KEGG" id="rsq:Rsph17025_1128"/>
<gene>
    <name evidence="2" type="ordered locus">Rsph17025_1128</name>
</gene>
<dbReference type="EMBL" id="CP000661">
    <property type="protein sequence ID" value="ABP70029.1"/>
    <property type="molecule type" value="Genomic_DNA"/>
</dbReference>
<organism evidence="2">
    <name type="scientific">Cereibacter sphaeroides (strain ATCC 17025 / ATH 2.4.3)</name>
    <name type="common">Rhodobacter sphaeroides</name>
    <dbReference type="NCBI Taxonomy" id="349102"/>
    <lineage>
        <taxon>Bacteria</taxon>
        <taxon>Pseudomonadati</taxon>
        <taxon>Pseudomonadota</taxon>
        <taxon>Alphaproteobacteria</taxon>
        <taxon>Rhodobacterales</taxon>
        <taxon>Paracoccaceae</taxon>
        <taxon>Cereibacter</taxon>
    </lineage>
</organism>
<dbReference type="HOGENOM" id="CLU_2791288_0_0_5"/>
<dbReference type="STRING" id="349102.Rsph17025_1128"/>
<sequence>MPRLDRRRTGTASRLPVHPVRSGEPHRRGRGAGARGDAAFGARLDRFPGADPALTAVPHNGVTTGPRP</sequence>
<accession>A4WRL5</accession>
<reference evidence="2" key="1">
    <citation type="submission" date="2007-04" db="EMBL/GenBank/DDBJ databases">
        <title>Complete sequence of chromosome of Rhodobacter sphaeroides ATCC 17025.</title>
        <authorList>
            <consortium name="US DOE Joint Genome Institute"/>
            <person name="Copeland A."/>
            <person name="Lucas S."/>
            <person name="Lapidus A."/>
            <person name="Barry K."/>
            <person name="Detter J.C."/>
            <person name="Glavina del Rio T."/>
            <person name="Hammon N."/>
            <person name="Israni S."/>
            <person name="Dalin E."/>
            <person name="Tice H."/>
            <person name="Pitluck S."/>
            <person name="Chertkov O."/>
            <person name="Brettin T."/>
            <person name="Bruce D."/>
            <person name="Han C."/>
            <person name="Schmutz J."/>
            <person name="Larimer F."/>
            <person name="Land M."/>
            <person name="Hauser L."/>
            <person name="Kyrpides N."/>
            <person name="Kim E."/>
            <person name="Richardson P."/>
            <person name="Mackenzie C."/>
            <person name="Choudhary M."/>
            <person name="Donohue T.J."/>
            <person name="Kaplan S."/>
        </authorList>
    </citation>
    <scope>NUCLEOTIDE SEQUENCE [LARGE SCALE GENOMIC DNA]</scope>
    <source>
        <strain evidence="2">ATCC 17025</strain>
    </source>
</reference>
<dbReference type="AlphaFoldDB" id="A4WRL5"/>